<evidence type="ECO:0000256" key="6">
    <source>
        <dbReference type="ARBA" id="ARBA00023136"/>
    </source>
</evidence>
<comment type="similarity">
    <text evidence="7">Belongs to the binding-protein-dependent transport system permease family.</text>
</comment>
<keyword evidence="11" id="KW-1185">Reference proteome</keyword>
<keyword evidence="3" id="KW-1003">Cell membrane</keyword>
<feature type="domain" description="ABC transmembrane type-1" evidence="9">
    <location>
        <begin position="95"/>
        <end position="309"/>
    </location>
</feature>
<evidence type="ECO:0000256" key="7">
    <source>
        <dbReference type="RuleBase" id="RU363032"/>
    </source>
</evidence>
<comment type="caution">
    <text evidence="10">The sequence shown here is derived from an EMBL/GenBank/DDBJ whole genome shotgun (WGS) entry which is preliminary data.</text>
</comment>
<protein>
    <submittedName>
        <fullName evidence="10">Carbohydrate ABC transporter permease</fullName>
    </submittedName>
</protein>
<dbReference type="InterPro" id="IPR035906">
    <property type="entry name" value="MetI-like_sf"/>
</dbReference>
<comment type="subcellular location">
    <subcellularLocation>
        <location evidence="1 7">Cell membrane</location>
        <topology evidence="1 7">Multi-pass membrane protein</topology>
    </subcellularLocation>
</comment>
<organism evidence="10 11">
    <name type="scientific">Georgenia deserti</name>
    <dbReference type="NCBI Taxonomy" id="2093781"/>
    <lineage>
        <taxon>Bacteria</taxon>
        <taxon>Bacillati</taxon>
        <taxon>Actinomycetota</taxon>
        <taxon>Actinomycetes</taxon>
        <taxon>Micrococcales</taxon>
        <taxon>Bogoriellaceae</taxon>
        <taxon>Georgenia</taxon>
    </lineage>
</organism>
<dbReference type="Proteomes" id="UP001597277">
    <property type="component" value="Unassembled WGS sequence"/>
</dbReference>
<dbReference type="RefSeq" id="WP_388005713.1">
    <property type="nucleotide sequence ID" value="NZ_JBHUEE010000004.1"/>
</dbReference>
<evidence type="ECO:0000259" key="9">
    <source>
        <dbReference type="PROSITE" id="PS50928"/>
    </source>
</evidence>
<feature type="region of interest" description="Disordered" evidence="8">
    <location>
        <begin position="1"/>
        <end position="28"/>
    </location>
</feature>
<keyword evidence="5 7" id="KW-1133">Transmembrane helix</keyword>
<accession>A0ABW4L5I3</accession>
<dbReference type="PANTHER" id="PTHR30193">
    <property type="entry name" value="ABC TRANSPORTER PERMEASE PROTEIN"/>
    <property type="match status" value="1"/>
</dbReference>
<keyword evidence="2 7" id="KW-0813">Transport</keyword>
<feature type="transmembrane region" description="Helical" evidence="7">
    <location>
        <begin position="181"/>
        <end position="205"/>
    </location>
</feature>
<keyword evidence="4 7" id="KW-0812">Transmembrane</keyword>
<evidence type="ECO:0000256" key="5">
    <source>
        <dbReference type="ARBA" id="ARBA00022989"/>
    </source>
</evidence>
<feature type="transmembrane region" description="Helical" evidence="7">
    <location>
        <begin position="290"/>
        <end position="312"/>
    </location>
</feature>
<keyword evidence="6 7" id="KW-0472">Membrane</keyword>
<feature type="transmembrane region" description="Helical" evidence="7">
    <location>
        <begin position="99"/>
        <end position="120"/>
    </location>
</feature>
<reference evidence="11" key="1">
    <citation type="journal article" date="2019" name="Int. J. Syst. Evol. Microbiol.">
        <title>The Global Catalogue of Microorganisms (GCM) 10K type strain sequencing project: providing services to taxonomists for standard genome sequencing and annotation.</title>
        <authorList>
            <consortium name="The Broad Institute Genomics Platform"/>
            <consortium name="The Broad Institute Genome Sequencing Center for Infectious Disease"/>
            <person name="Wu L."/>
            <person name="Ma J."/>
        </authorList>
    </citation>
    <scope>NUCLEOTIDE SEQUENCE [LARGE SCALE GENOMIC DNA]</scope>
    <source>
        <strain evidence="11">JCM 17130</strain>
    </source>
</reference>
<evidence type="ECO:0000256" key="8">
    <source>
        <dbReference type="SAM" id="MobiDB-lite"/>
    </source>
</evidence>
<dbReference type="PROSITE" id="PS50928">
    <property type="entry name" value="ABC_TM1"/>
    <property type="match status" value="1"/>
</dbReference>
<gene>
    <name evidence="10" type="ORF">ACFSE6_09675</name>
</gene>
<dbReference type="PANTHER" id="PTHR30193:SF1">
    <property type="entry name" value="ABC TRANSPORTER PERMEASE PROTEIN YESP-RELATED"/>
    <property type="match status" value="1"/>
</dbReference>
<dbReference type="InterPro" id="IPR000515">
    <property type="entry name" value="MetI-like"/>
</dbReference>
<evidence type="ECO:0000313" key="10">
    <source>
        <dbReference type="EMBL" id="MFD1718104.1"/>
    </source>
</evidence>
<evidence type="ECO:0000313" key="11">
    <source>
        <dbReference type="Proteomes" id="UP001597277"/>
    </source>
</evidence>
<evidence type="ECO:0000256" key="1">
    <source>
        <dbReference type="ARBA" id="ARBA00004651"/>
    </source>
</evidence>
<feature type="transmembrane region" description="Helical" evidence="7">
    <location>
        <begin position="34"/>
        <end position="62"/>
    </location>
</feature>
<dbReference type="EMBL" id="JBHUEE010000004">
    <property type="protein sequence ID" value="MFD1718104.1"/>
    <property type="molecule type" value="Genomic_DNA"/>
</dbReference>
<feature type="transmembrane region" description="Helical" evidence="7">
    <location>
        <begin position="132"/>
        <end position="150"/>
    </location>
</feature>
<name>A0ABW4L5I3_9MICO</name>
<dbReference type="CDD" id="cd06261">
    <property type="entry name" value="TM_PBP2"/>
    <property type="match status" value="1"/>
</dbReference>
<feature type="compositionally biased region" description="Low complexity" evidence="8">
    <location>
        <begin position="8"/>
        <end position="20"/>
    </location>
</feature>
<sequence length="321" mass="35404">MSITTKHGTTSAEPAAATPPRRSPRRGGVRRTRFGYLAVFLGPWTLGFLVLTAGPLLASVYLSLTDFNLLGNPTFIGAENYVQMFTADPRFFTSLGVTAMYVVVSVPLQLLLALGLALLLNQGVRGLSYYRALYYLPSLIGGSVAIGILWRTVFGYQGSVNQVLRLLGFEDLPNWVNNPTWSIWTLIALNVWTFGSPMIIFLAGLRQIPAELYEQAQIDGAGAVARFLKITLPMLTPLIFFNVILQTINAFQAFTPAHVISNGTGGPADSTMFYTLYLYIEGFTRYNMGYASALGCILLALIGILTLLNFLFSRYWVFYND</sequence>
<evidence type="ECO:0000256" key="2">
    <source>
        <dbReference type="ARBA" id="ARBA00022448"/>
    </source>
</evidence>
<dbReference type="SUPFAM" id="SSF161098">
    <property type="entry name" value="MetI-like"/>
    <property type="match status" value="1"/>
</dbReference>
<dbReference type="InterPro" id="IPR051393">
    <property type="entry name" value="ABC_transporter_permease"/>
</dbReference>
<dbReference type="Pfam" id="PF00528">
    <property type="entry name" value="BPD_transp_1"/>
    <property type="match status" value="1"/>
</dbReference>
<evidence type="ECO:0000256" key="3">
    <source>
        <dbReference type="ARBA" id="ARBA00022475"/>
    </source>
</evidence>
<dbReference type="Gene3D" id="1.10.3720.10">
    <property type="entry name" value="MetI-like"/>
    <property type="match status" value="1"/>
</dbReference>
<evidence type="ECO:0000256" key="4">
    <source>
        <dbReference type="ARBA" id="ARBA00022692"/>
    </source>
</evidence>
<proteinExistence type="inferred from homology"/>